<dbReference type="EMBL" id="KK583198">
    <property type="protein sequence ID" value="KDO31483.1"/>
    <property type="molecule type" value="Genomic_DNA"/>
</dbReference>
<dbReference type="RefSeq" id="XP_012198076.1">
    <property type="nucleotide sequence ID" value="XM_012342686.1"/>
</dbReference>
<gene>
    <name evidence="2" type="ORF">SPRG_04098</name>
</gene>
<dbReference type="OrthoDB" id="65326at2759"/>
<feature type="region of interest" description="Disordered" evidence="1">
    <location>
        <begin position="1"/>
        <end position="35"/>
    </location>
</feature>
<dbReference type="OMA" id="RQCEQRV"/>
<dbReference type="AlphaFoldDB" id="A0A067CLT2"/>
<evidence type="ECO:0000313" key="2">
    <source>
        <dbReference type="EMBL" id="KDO31483.1"/>
    </source>
</evidence>
<dbReference type="KEGG" id="spar:SPRG_04098"/>
<name>A0A067CLT2_SAPPC</name>
<keyword evidence="3" id="KW-1185">Reference proteome</keyword>
<protein>
    <submittedName>
        <fullName evidence="2">Uncharacterized protein</fullName>
    </submittedName>
</protein>
<evidence type="ECO:0000256" key="1">
    <source>
        <dbReference type="SAM" id="MobiDB-lite"/>
    </source>
</evidence>
<evidence type="ECO:0000313" key="3">
    <source>
        <dbReference type="Proteomes" id="UP000030745"/>
    </source>
</evidence>
<feature type="compositionally biased region" description="Low complexity" evidence="1">
    <location>
        <begin position="1"/>
        <end position="12"/>
    </location>
</feature>
<dbReference type="GeneID" id="24126569"/>
<organism evidence="2 3">
    <name type="scientific">Saprolegnia parasitica (strain CBS 223.65)</name>
    <dbReference type="NCBI Taxonomy" id="695850"/>
    <lineage>
        <taxon>Eukaryota</taxon>
        <taxon>Sar</taxon>
        <taxon>Stramenopiles</taxon>
        <taxon>Oomycota</taxon>
        <taxon>Saprolegniomycetes</taxon>
        <taxon>Saprolegniales</taxon>
        <taxon>Saprolegniaceae</taxon>
        <taxon>Saprolegnia</taxon>
    </lineage>
</organism>
<dbReference type="VEuPathDB" id="FungiDB:SPRG_04098"/>
<accession>A0A067CLT2</accession>
<dbReference type="Proteomes" id="UP000030745">
    <property type="component" value="Unassembled WGS sequence"/>
</dbReference>
<proteinExistence type="predicted"/>
<feature type="region of interest" description="Disordered" evidence="1">
    <location>
        <begin position="50"/>
        <end position="70"/>
    </location>
</feature>
<reference evidence="2 3" key="1">
    <citation type="journal article" date="2013" name="PLoS Genet.">
        <title>Distinctive expansion of potential virulence genes in the genome of the oomycete fish pathogen Saprolegnia parasitica.</title>
        <authorList>
            <person name="Jiang R.H."/>
            <person name="de Bruijn I."/>
            <person name="Haas B.J."/>
            <person name="Belmonte R."/>
            <person name="Lobach L."/>
            <person name="Christie J."/>
            <person name="van den Ackerveken G."/>
            <person name="Bottin A."/>
            <person name="Bulone V."/>
            <person name="Diaz-Moreno S.M."/>
            <person name="Dumas B."/>
            <person name="Fan L."/>
            <person name="Gaulin E."/>
            <person name="Govers F."/>
            <person name="Grenville-Briggs L.J."/>
            <person name="Horner N.R."/>
            <person name="Levin J.Z."/>
            <person name="Mammella M."/>
            <person name="Meijer H.J."/>
            <person name="Morris P."/>
            <person name="Nusbaum C."/>
            <person name="Oome S."/>
            <person name="Phillips A.J."/>
            <person name="van Rooyen D."/>
            <person name="Rzeszutek E."/>
            <person name="Saraiva M."/>
            <person name="Secombes C.J."/>
            <person name="Seidl M.F."/>
            <person name="Snel B."/>
            <person name="Stassen J.H."/>
            <person name="Sykes S."/>
            <person name="Tripathy S."/>
            <person name="van den Berg H."/>
            <person name="Vega-Arreguin J.C."/>
            <person name="Wawra S."/>
            <person name="Young S.K."/>
            <person name="Zeng Q."/>
            <person name="Dieguez-Uribeondo J."/>
            <person name="Russ C."/>
            <person name="Tyler B.M."/>
            <person name="van West P."/>
        </authorList>
    </citation>
    <scope>NUCLEOTIDE SEQUENCE [LARGE SCALE GENOMIC DNA]</scope>
    <source>
        <strain evidence="2 3">CBS 223.65</strain>
    </source>
</reference>
<feature type="compositionally biased region" description="Basic and acidic residues" evidence="1">
    <location>
        <begin position="50"/>
        <end position="64"/>
    </location>
</feature>
<sequence length="152" mass="17152">MQPRLSLSESPSRPSPRKSVVATPSEMAASPQAKCQQRIKLRMEHEMVLKKQERADQESKRQRAQETMAQGAKVAARRIQARRQLALKTLDDGVELLISNQPSSIEAMNVARMLSPRFAEHVTFSPAVPTHSKADFRVKSLLENDRIGAFYR</sequence>